<evidence type="ECO:0000313" key="2">
    <source>
        <dbReference type="EMBL" id="KAF3043399.1"/>
    </source>
</evidence>
<proteinExistence type="predicted"/>
<feature type="region of interest" description="Disordered" evidence="1">
    <location>
        <begin position="35"/>
        <end position="66"/>
    </location>
</feature>
<keyword evidence="3" id="KW-1185">Reference proteome</keyword>
<dbReference type="OrthoDB" id="3783900at2759"/>
<evidence type="ECO:0000313" key="3">
    <source>
        <dbReference type="Proteomes" id="UP000758155"/>
    </source>
</evidence>
<name>A0A9P5C3E2_9PLEO</name>
<dbReference type="AlphaFoldDB" id="A0A9P5C3E2"/>
<protein>
    <submittedName>
        <fullName evidence="2">Uncharacterized protein</fullName>
    </submittedName>
</protein>
<comment type="caution">
    <text evidence="2">The sequence shown here is derived from an EMBL/GenBank/DDBJ whole genome shotgun (WGS) entry which is preliminary data.</text>
</comment>
<organism evidence="2 3">
    <name type="scientific">Didymella heteroderae</name>
    <dbReference type="NCBI Taxonomy" id="1769908"/>
    <lineage>
        <taxon>Eukaryota</taxon>
        <taxon>Fungi</taxon>
        <taxon>Dikarya</taxon>
        <taxon>Ascomycota</taxon>
        <taxon>Pezizomycotina</taxon>
        <taxon>Dothideomycetes</taxon>
        <taxon>Pleosporomycetidae</taxon>
        <taxon>Pleosporales</taxon>
        <taxon>Pleosporineae</taxon>
        <taxon>Didymellaceae</taxon>
        <taxon>Didymella</taxon>
    </lineage>
</organism>
<accession>A0A9P5C3E2</accession>
<sequence>MKLTFAAFALSQTSHALHIHQGIYNAGSRQLKRTARDASNDFTDILPTEDPDSRKPKKPLPWWKLPNTDNGEMNAISWSQFLPFDSNSDSNSDRNSDSTGTGITAGNSVCPVNQCKSSGVVGKHYCGANARCLNGYCQCDFGWKPASGTPTSRGWTGLEALTVWVDNNGSGCTERCDSLSCSEVSQVQGCFDQQAALSDKDEGKDQKQGDLGHLATDSLHLGAIKAPGADNGIGL</sequence>
<reference evidence="2" key="1">
    <citation type="submission" date="2019-04" db="EMBL/GenBank/DDBJ databases">
        <title>Sequencing of skin fungus with MAO and IRED activity.</title>
        <authorList>
            <person name="Marsaioli A.J."/>
            <person name="Bonatto J.M.C."/>
            <person name="Reis Junior O."/>
        </authorList>
    </citation>
    <scope>NUCLEOTIDE SEQUENCE</scope>
    <source>
        <strain evidence="2">28M1</strain>
    </source>
</reference>
<evidence type="ECO:0000256" key="1">
    <source>
        <dbReference type="SAM" id="MobiDB-lite"/>
    </source>
</evidence>
<dbReference type="Proteomes" id="UP000758155">
    <property type="component" value="Unassembled WGS sequence"/>
</dbReference>
<gene>
    <name evidence="2" type="ORF">E8E12_004880</name>
</gene>
<dbReference type="EMBL" id="SWKV01000012">
    <property type="protein sequence ID" value="KAF3043399.1"/>
    <property type="molecule type" value="Genomic_DNA"/>
</dbReference>